<organism evidence="12 13">
    <name type="scientific">Petrimonas mucosa</name>
    <dbReference type="NCBI Taxonomy" id="1642646"/>
    <lineage>
        <taxon>Bacteria</taxon>
        <taxon>Pseudomonadati</taxon>
        <taxon>Bacteroidota</taxon>
        <taxon>Bacteroidia</taxon>
        <taxon>Bacteroidales</taxon>
        <taxon>Dysgonomonadaceae</taxon>
        <taxon>Petrimonas</taxon>
    </lineage>
</organism>
<feature type="transmembrane region" description="Helical" evidence="10">
    <location>
        <begin position="29"/>
        <end position="46"/>
    </location>
</feature>
<evidence type="ECO:0000256" key="9">
    <source>
        <dbReference type="ARBA" id="ARBA00023136"/>
    </source>
</evidence>
<dbReference type="AlphaFoldDB" id="A0A1G4G937"/>
<keyword evidence="7 10" id="KW-1133">Transmembrane helix</keyword>
<feature type="transmembrane region" description="Helical" evidence="10">
    <location>
        <begin position="253"/>
        <end position="270"/>
    </location>
</feature>
<evidence type="ECO:0000313" key="12">
    <source>
        <dbReference type="EMBL" id="SCM59028.1"/>
    </source>
</evidence>
<dbReference type="NCBIfam" id="NF003715">
    <property type="entry name" value="PRK05326.1-2"/>
    <property type="match status" value="1"/>
</dbReference>
<keyword evidence="5" id="KW-0630">Potassium</keyword>
<dbReference type="Proteomes" id="UP000178485">
    <property type="component" value="Chromosome i"/>
</dbReference>
<protein>
    <submittedName>
        <fullName evidence="12">K(+)/H(+) antiporter NhaP2</fullName>
    </submittedName>
</protein>
<gene>
    <name evidence="12" type="primary">nhaP2</name>
    <name evidence="12" type="ORF">ING2E5A_2215</name>
</gene>
<dbReference type="SUPFAM" id="SSF116726">
    <property type="entry name" value="TrkA C-terminal domain-like"/>
    <property type="match status" value="1"/>
</dbReference>
<evidence type="ECO:0000256" key="4">
    <source>
        <dbReference type="ARBA" id="ARBA00022475"/>
    </source>
</evidence>
<evidence type="ECO:0000256" key="10">
    <source>
        <dbReference type="SAM" id="Phobius"/>
    </source>
</evidence>
<feature type="transmembrane region" description="Helical" evidence="10">
    <location>
        <begin position="343"/>
        <end position="363"/>
    </location>
</feature>
<evidence type="ECO:0000256" key="2">
    <source>
        <dbReference type="ARBA" id="ARBA00022448"/>
    </source>
</evidence>
<dbReference type="PROSITE" id="PS51202">
    <property type="entry name" value="RCK_C"/>
    <property type="match status" value="1"/>
</dbReference>
<evidence type="ECO:0000256" key="8">
    <source>
        <dbReference type="ARBA" id="ARBA00023065"/>
    </source>
</evidence>
<dbReference type="PANTHER" id="PTHR32507">
    <property type="entry name" value="NA(+)/H(+) ANTIPORTER 1"/>
    <property type="match status" value="1"/>
</dbReference>
<dbReference type="GO" id="GO:1902600">
    <property type="term" value="P:proton transmembrane transport"/>
    <property type="evidence" value="ECO:0007669"/>
    <property type="project" value="InterPro"/>
</dbReference>
<accession>A0A1G4G937</accession>
<sequence>MEVSTELILLIGSFLFFVSMLVGKAGHRFGVPVLLLFLLVGMVFGGDGFGLDFENIQIAQAIGTICLTVILFSGGLDTKFREIKPVIQPGVVLATLGVFITAIITGVFIWWLSDRVYAGLGMGFLTAMLLASTVSSTDSASVFGILRSKGLALKNNLRPLLELESGSNDPMAYMLTVTFISIVNSGNDPNFLMVIVNIVVQLVVGSLLGYFLGKLSVGIINRIRMDNASLYPVLLLITGIFIFSITYYLKGNGYLAVYIAGLVIGNSKFVHKRTSMSFMDGFAWMSQILLFLTLGLLVNPSELIPVLMPGIIIALFMIFVARPITVYLCLIPFRRISFRDKTYISWVGLRGAVPIIFAILPLAADVPGARTVFNVVFVITIVSLLFQGTSLPIVASWLGLAEKPSNYKSLEDFDVEFSEEIKSAMTEICITEETLKHGKNLLEMPLPDNTLAVMVKRGERFFVPTGQTALQDGDRLLVISDDEEALKETYKNIGISEFSYRKND</sequence>
<dbReference type="STRING" id="1642646.ING2E5A_2215"/>
<dbReference type="Pfam" id="PF00999">
    <property type="entry name" value="Na_H_Exchanger"/>
    <property type="match status" value="1"/>
</dbReference>
<keyword evidence="5" id="KW-0633">Potassium transport</keyword>
<feature type="transmembrane region" description="Helical" evidence="10">
    <location>
        <begin position="90"/>
        <end position="112"/>
    </location>
</feature>
<keyword evidence="3" id="KW-0050">Antiport</keyword>
<comment type="subcellular location">
    <subcellularLocation>
        <location evidence="1">Cell membrane</location>
        <topology evidence="1">Multi-pass membrane protein</topology>
    </subcellularLocation>
</comment>
<keyword evidence="4" id="KW-1003">Cell membrane</keyword>
<name>A0A1G4G937_9BACT</name>
<dbReference type="GO" id="GO:0015297">
    <property type="term" value="F:antiporter activity"/>
    <property type="evidence" value="ECO:0007669"/>
    <property type="project" value="UniProtKB-KW"/>
</dbReference>
<dbReference type="Gene3D" id="3.30.70.1450">
    <property type="entry name" value="Regulator of K+ conductance, C-terminal domain"/>
    <property type="match status" value="1"/>
</dbReference>
<dbReference type="Pfam" id="PF02080">
    <property type="entry name" value="TrkA_C"/>
    <property type="match status" value="1"/>
</dbReference>
<feature type="transmembrane region" description="Helical" evidence="10">
    <location>
        <begin position="306"/>
        <end position="331"/>
    </location>
</feature>
<feature type="transmembrane region" description="Helical" evidence="10">
    <location>
        <begin position="6"/>
        <end position="22"/>
    </location>
</feature>
<feature type="transmembrane region" description="Helical" evidence="10">
    <location>
        <begin position="191"/>
        <end position="212"/>
    </location>
</feature>
<keyword evidence="8" id="KW-0406">Ion transport</keyword>
<evidence type="ECO:0000256" key="6">
    <source>
        <dbReference type="ARBA" id="ARBA00022692"/>
    </source>
</evidence>
<evidence type="ECO:0000256" key="1">
    <source>
        <dbReference type="ARBA" id="ARBA00004651"/>
    </source>
</evidence>
<dbReference type="GO" id="GO:0008324">
    <property type="term" value="F:monoatomic cation transmembrane transporter activity"/>
    <property type="evidence" value="ECO:0007669"/>
    <property type="project" value="InterPro"/>
</dbReference>
<dbReference type="NCBIfam" id="NF003716">
    <property type="entry name" value="PRK05326.1-3"/>
    <property type="match status" value="1"/>
</dbReference>
<keyword evidence="9 10" id="KW-0472">Membrane</keyword>
<keyword evidence="6 10" id="KW-0812">Transmembrane</keyword>
<dbReference type="RefSeq" id="WP_071137383.1">
    <property type="nucleotide sequence ID" value="NZ_LT608328.1"/>
</dbReference>
<dbReference type="KEGG" id="pmuc:ING2E5A_2215"/>
<keyword evidence="13" id="KW-1185">Reference proteome</keyword>
<evidence type="ECO:0000313" key="13">
    <source>
        <dbReference type="Proteomes" id="UP000178485"/>
    </source>
</evidence>
<dbReference type="Gene3D" id="1.20.1530.20">
    <property type="match status" value="1"/>
</dbReference>
<dbReference type="InterPro" id="IPR038770">
    <property type="entry name" value="Na+/solute_symporter_sf"/>
</dbReference>
<feature type="transmembrane region" description="Helical" evidence="10">
    <location>
        <begin position="375"/>
        <end position="400"/>
    </location>
</feature>
<dbReference type="InterPro" id="IPR006037">
    <property type="entry name" value="RCK_C"/>
</dbReference>
<evidence type="ECO:0000256" key="7">
    <source>
        <dbReference type="ARBA" id="ARBA00022989"/>
    </source>
</evidence>
<dbReference type="EMBL" id="LT608328">
    <property type="protein sequence ID" value="SCM59028.1"/>
    <property type="molecule type" value="Genomic_DNA"/>
</dbReference>
<evidence type="ECO:0000259" key="11">
    <source>
        <dbReference type="PROSITE" id="PS51202"/>
    </source>
</evidence>
<dbReference type="InterPro" id="IPR036721">
    <property type="entry name" value="RCK_C_sf"/>
</dbReference>
<evidence type="ECO:0000256" key="3">
    <source>
        <dbReference type="ARBA" id="ARBA00022449"/>
    </source>
</evidence>
<feature type="transmembrane region" description="Helical" evidence="10">
    <location>
        <begin position="228"/>
        <end position="247"/>
    </location>
</feature>
<feature type="domain" description="RCK C-terminal" evidence="11">
    <location>
        <begin position="413"/>
        <end position="495"/>
    </location>
</feature>
<evidence type="ECO:0000256" key="5">
    <source>
        <dbReference type="ARBA" id="ARBA00022538"/>
    </source>
</evidence>
<dbReference type="PANTHER" id="PTHR32507:SF7">
    <property type="entry name" value="K(+)_H(+) ANTIPORTER NHAP2"/>
    <property type="match status" value="1"/>
</dbReference>
<dbReference type="GO" id="GO:0005886">
    <property type="term" value="C:plasma membrane"/>
    <property type="evidence" value="ECO:0007669"/>
    <property type="project" value="UniProtKB-SubCell"/>
</dbReference>
<dbReference type="InterPro" id="IPR006153">
    <property type="entry name" value="Cation/H_exchanger_TM"/>
</dbReference>
<dbReference type="GO" id="GO:0006813">
    <property type="term" value="P:potassium ion transport"/>
    <property type="evidence" value="ECO:0007669"/>
    <property type="project" value="UniProtKB-KW"/>
</dbReference>
<keyword evidence="2" id="KW-0813">Transport</keyword>
<proteinExistence type="predicted"/>
<feature type="transmembrane region" description="Helical" evidence="10">
    <location>
        <begin position="58"/>
        <end position="78"/>
    </location>
</feature>
<reference evidence="12 13" key="1">
    <citation type="submission" date="2016-08" db="EMBL/GenBank/DDBJ databases">
        <authorList>
            <person name="Seilhamer J.J."/>
        </authorList>
    </citation>
    <scope>NUCLEOTIDE SEQUENCE [LARGE SCALE GENOMIC DNA]</scope>
    <source>
        <strain evidence="12">ING2-E5A</strain>
    </source>
</reference>
<feature type="transmembrane region" description="Helical" evidence="10">
    <location>
        <begin position="282"/>
        <end position="300"/>
    </location>
</feature>